<dbReference type="Proteomes" id="UP000003778">
    <property type="component" value="Unassembled WGS sequence"/>
</dbReference>
<comment type="caution">
    <text evidence="2">The sequence shown here is derived from an EMBL/GenBank/DDBJ whole genome shotgun (WGS) entry which is preliminary data.</text>
</comment>
<evidence type="ECO:0000313" key="3">
    <source>
        <dbReference type="Proteomes" id="UP000003778"/>
    </source>
</evidence>
<evidence type="ECO:0000256" key="1">
    <source>
        <dbReference type="SAM" id="Coils"/>
    </source>
</evidence>
<keyword evidence="1" id="KW-0175">Coiled coil</keyword>
<keyword evidence="3" id="KW-1185">Reference proteome</keyword>
<feature type="coiled-coil region" evidence="1">
    <location>
        <begin position="11"/>
        <end position="38"/>
    </location>
</feature>
<protein>
    <recommendedName>
        <fullName evidence="4">DNA-binding protein</fullName>
    </recommendedName>
</protein>
<dbReference type="EMBL" id="AJTC01000031">
    <property type="protein sequence ID" value="EIJ29587.1"/>
    <property type="molecule type" value="Genomic_DNA"/>
</dbReference>
<accession>A0ABP2NW87</accession>
<dbReference type="RefSeq" id="WP_005699781.1">
    <property type="nucleotide sequence ID" value="NZ_AJTC01000031.1"/>
</dbReference>
<evidence type="ECO:0008006" key="4">
    <source>
        <dbReference type="Google" id="ProtNLM"/>
    </source>
</evidence>
<evidence type="ECO:0000313" key="2">
    <source>
        <dbReference type="EMBL" id="EIJ29587.1"/>
    </source>
</evidence>
<reference evidence="2 3" key="1">
    <citation type="submission" date="2012-04" db="EMBL/GenBank/DDBJ databases">
        <authorList>
            <person name="Durkin A.S."/>
            <person name="McCorrison J."/>
            <person name="Torralba M."/>
            <person name="Gillis M."/>
            <person name="Methe B."/>
            <person name="Sutton G."/>
            <person name="Nelson K.E."/>
        </authorList>
    </citation>
    <scope>NUCLEOTIDE SEQUENCE [LARGE SCALE GENOMIC DNA]</scope>
    <source>
        <strain evidence="2 3">HK2019</strain>
    </source>
</reference>
<gene>
    <name evidence="2" type="ORF">HMPREF1119_0723</name>
</gene>
<name>A0ABP2NW87_HAEPA</name>
<organism evidence="2 3">
    <name type="scientific">Haemophilus parainfluenzae HK2019</name>
    <dbReference type="NCBI Taxonomy" id="1095746"/>
    <lineage>
        <taxon>Bacteria</taxon>
        <taxon>Pseudomonadati</taxon>
        <taxon>Pseudomonadota</taxon>
        <taxon>Gammaproteobacteria</taxon>
        <taxon>Pasteurellales</taxon>
        <taxon>Pasteurellaceae</taxon>
        <taxon>Haemophilus</taxon>
    </lineage>
</organism>
<sequence length="99" mass="11452">MMQQQEQPLTVESLKRILANHDERLSRLENDKKAYGLDEIWTAKDVAQYAKISYGYFMQKLAIDPAFPASVGTQKKNAPKKYRAEDVIAFFKNRNKGKK</sequence>
<proteinExistence type="predicted"/>